<comment type="caution">
    <text evidence="1">The sequence shown here is derived from an EMBL/GenBank/DDBJ whole genome shotgun (WGS) entry which is preliminary data.</text>
</comment>
<dbReference type="AlphaFoldDB" id="A0A059EAY7"/>
<name>A0A059EAY7_9PROT</name>
<gene>
    <name evidence="1" type="ORF">HY36_12690</name>
</gene>
<accession>A0A059EAY7</accession>
<proteinExistence type="predicted"/>
<evidence type="ECO:0000313" key="1">
    <source>
        <dbReference type="EMBL" id="KCZ64697.1"/>
    </source>
</evidence>
<sequence>MYDCDSNDWEYALWSSLSLEFLARAALANISPALLAETDRNASNLYFALGFTPFEERFSPRSIAISEVFKRLAGILPEFTKEHESFGVVHTGKRNAELHSGELAFEGVKGSTWQPRFYQTCKVLLTSMSIPLEEFVGKNEAEVAKKLIDAAADESAKAVKGEMEAHRKVWNAKPDDERSAVKTQAAVWATRQYGHRVDCPSCGSTALIFGEPVSAPTQKLDDGEIIESQDHLPTHFECVACGLKIAGLSRLAVVGLSDRYKKTQTYDAAEYYAPADDWSHYEDDNNEP</sequence>
<keyword evidence="2" id="KW-1185">Reference proteome</keyword>
<dbReference type="EMBL" id="AWFH01000002">
    <property type="protein sequence ID" value="KCZ64697.1"/>
    <property type="molecule type" value="Genomic_DNA"/>
</dbReference>
<reference evidence="1 2" key="1">
    <citation type="journal article" date="2014" name="Antonie Van Leeuwenhoek">
        <title>Hyphomonas beringensis sp. nov. and Hyphomonas chukchiensis sp. nov., isolated from surface seawater of the Bering Sea and Chukchi Sea.</title>
        <authorList>
            <person name="Li C."/>
            <person name="Lai Q."/>
            <person name="Li G."/>
            <person name="Dong C."/>
            <person name="Wang J."/>
            <person name="Liao Y."/>
            <person name="Shao Z."/>
        </authorList>
    </citation>
    <scope>NUCLEOTIDE SEQUENCE [LARGE SCALE GENOMIC DNA]</scope>
    <source>
        <strain evidence="1 2">22II1-22F38</strain>
    </source>
</reference>
<dbReference type="eggNOG" id="ENOG5032SMV">
    <property type="taxonomic scope" value="Bacteria"/>
</dbReference>
<evidence type="ECO:0000313" key="2">
    <source>
        <dbReference type="Proteomes" id="UP000024547"/>
    </source>
</evidence>
<organism evidence="1 2">
    <name type="scientific">Hyphomonas atlantica</name>
    <dbReference type="NCBI Taxonomy" id="1280948"/>
    <lineage>
        <taxon>Bacteria</taxon>
        <taxon>Pseudomonadati</taxon>
        <taxon>Pseudomonadota</taxon>
        <taxon>Alphaproteobacteria</taxon>
        <taxon>Hyphomonadales</taxon>
        <taxon>Hyphomonadaceae</taxon>
        <taxon>Hyphomonas</taxon>
    </lineage>
</organism>
<dbReference type="Proteomes" id="UP000024547">
    <property type="component" value="Unassembled WGS sequence"/>
</dbReference>
<dbReference type="PATRIC" id="fig|1280948.3.peg.776"/>
<protein>
    <submittedName>
        <fullName evidence="1">Uncharacterized protein</fullName>
    </submittedName>
</protein>